<evidence type="ECO:0000313" key="2">
    <source>
        <dbReference type="EMBL" id="MPC21708.1"/>
    </source>
</evidence>
<gene>
    <name evidence="2" type="ORF">E2C01_014702</name>
</gene>
<keyword evidence="1" id="KW-0812">Transmembrane</keyword>
<protein>
    <submittedName>
        <fullName evidence="2">Uncharacterized protein</fullName>
    </submittedName>
</protein>
<evidence type="ECO:0000256" key="1">
    <source>
        <dbReference type="SAM" id="Phobius"/>
    </source>
</evidence>
<comment type="caution">
    <text evidence="2">The sequence shown here is derived from an EMBL/GenBank/DDBJ whole genome shotgun (WGS) entry which is preliminary data.</text>
</comment>
<organism evidence="2 3">
    <name type="scientific">Portunus trituberculatus</name>
    <name type="common">Swimming crab</name>
    <name type="synonym">Neptunus trituberculatus</name>
    <dbReference type="NCBI Taxonomy" id="210409"/>
    <lineage>
        <taxon>Eukaryota</taxon>
        <taxon>Metazoa</taxon>
        <taxon>Ecdysozoa</taxon>
        <taxon>Arthropoda</taxon>
        <taxon>Crustacea</taxon>
        <taxon>Multicrustacea</taxon>
        <taxon>Malacostraca</taxon>
        <taxon>Eumalacostraca</taxon>
        <taxon>Eucarida</taxon>
        <taxon>Decapoda</taxon>
        <taxon>Pleocyemata</taxon>
        <taxon>Brachyura</taxon>
        <taxon>Eubrachyura</taxon>
        <taxon>Portunoidea</taxon>
        <taxon>Portunidae</taxon>
        <taxon>Portuninae</taxon>
        <taxon>Portunus</taxon>
    </lineage>
</organism>
<accession>A0A5B7DJX5</accession>
<dbReference type="Proteomes" id="UP000324222">
    <property type="component" value="Unassembled WGS sequence"/>
</dbReference>
<dbReference type="AlphaFoldDB" id="A0A5B7DJX5"/>
<dbReference type="EMBL" id="VSRR010001006">
    <property type="protein sequence ID" value="MPC21708.1"/>
    <property type="molecule type" value="Genomic_DNA"/>
</dbReference>
<keyword evidence="3" id="KW-1185">Reference proteome</keyword>
<feature type="transmembrane region" description="Helical" evidence="1">
    <location>
        <begin position="92"/>
        <end position="114"/>
    </location>
</feature>
<proteinExistence type="predicted"/>
<reference evidence="2 3" key="1">
    <citation type="submission" date="2019-05" db="EMBL/GenBank/DDBJ databases">
        <title>Another draft genome of Portunus trituberculatus and its Hox gene families provides insights of decapod evolution.</title>
        <authorList>
            <person name="Jeong J.-H."/>
            <person name="Song I."/>
            <person name="Kim S."/>
            <person name="Choi T."/>
            <person name="Kim D."/>
            <person name="Ryu S."/>
            <person name="Kim W."/>
        </authorList>
    </citation>
    <scope>NUCLEOTIDE SEQUENCE [LARGE SCALE GENOMIC DNA]</scope>
    <source>
        <tissue evidence="2">Muscle</tissue>
    </source>
</reference>
<keyword evidence="1" id="KW-0472">Membrane</keyword>
<evidence type="ECO:0000313" key="3">
    <source>
        <dbReference type="Proteomes" id="UP000324222"/>
    </source>
</evidence>
<keyword evidence="1" id="KW-1133">Transmembrane helix</keyword>
<sequence>MALGEGPAKRDACPLALSPCPQDGMLMPYSRAASSLSFWPIGAQCLMTPLWPNKPIVLLVLGLTVVTLPLFLLLRLIPGPTQHAQTTVVSEVIFSLPIRTIGVSCLALLALLVLGGRTGVPRHPQGQTEHN</sequence>
<feature type="transmembrane region" description="Helical" evidence="1">
    <location>
        <begin position="56"/>
        <end position="77"/>
    </location>
</feature>
<name>A0A5B7DJX5_PORTR</name>